<evidence type="ECO:0000313" key="9">
    <source>
        <dbReference type="EMBL" id="QOT78314.1"/>
    </source>
</evidence>
<organism evidence="9 10">
    <name type="scientific">Cupriavidus basilensis</name>
    <dbReference type="NCBI Taxonomy" id="68895"/>
    <lineage>
        <taxon>Bacteria</taxon>
        <taxon>Pseudomonadati</taxon>
        <taxon>Pseudomonadota</taxon>
        <taxon>Betaproteobacteria</taxon>
        <taxon>Burkholderiales</taxon>
        <taxon>Burkholderiaceae</taxon>
        <taxon>Cupriavidus</taxon>
    </lineage>
</organism>
<evidence type="ECO:0000313" key="10">
    <source>
        <dbReference type="Proteomes" id="UP000397656"/>
    </source>
</evidence>
<keyword evidence="5 7" id="KW-1133">Transmembrane helix</keyword>
<evidence type="ECO:0000256" key="4">
    <source>
        <dbReference type="ARBA" id="ARBA00022692"/>
    </source>
</evidence>
<reference evidence="9 10" key="1">
    <citation type="submission" date="2020-10" db="EMBL/GenBank/DDBJ databases">
        <title>Complete genome sequence of Cupriavidus basilensis CCUG 49340T.</title>
        <authorList>
            <person name="Salva-Serra F."/>
            <person name="Donoso R.A."/>
            <person name="Cho K.H."/>
            <person name="Yoo J.A."/>
            <person name="Lee K."/>
            <person name="Yoon S.-H."/>
            <person name="Perez-Pantoja D."/>
            <person name="Moore E.R.B."/>
        </authorList>
    </citation>
    <scope>NUCLEOTIDE SEQUENCE [LARGE SCALE GENOMIC DNA]</scope>
    <source>
        <strain evidence="10">CCUG 49340</strain>
    </source>
</reference>
<evidence type="ECO:0000256" key="3">
    <source>
        <dbReference type="ARBA" id="ARBA00022475"/>
    </source>
</evidence>
<dbReference type="PANTHER" id="PTHR23513:SF11">
    <property type="entry name" value="STAPHYLOFERRIN A TRANSPORTER"/>
    <property type="match status" value="1"/>
</dbReference>
<feature type="transmembrane region" description="Helical" evidence="7">
    <location>
        <begin position="82"/>
        <end position="105"/>
    </location>
</feature>
<evidence type="ECO:0000256" key="7">
    <source>
        <dbReference type="SAM" id="Phobius"/>
    </source>
</evidence>
<evidence type="ECO:0000259" key="8">
    <source>
        <dbReference type="PROSITE" id="PS50850"/>
    </source>
</evidence>
<dbReference type="Proteomes" id="UP000397656">
    <property type="component" value="Chromosome 1"/>
</dbReference>
<keyword evidence="2" id="KW-0813">Transport</keyword>
<dbReference type="EMBL" id="CP062803">
    <property type="protein sequence ID" value="QOT78314.1"/>
    <property type="molecule type" value="Genomic_DNA"/>
</dbReference>
<feature type="transmembrane region" description="Helical" evidence="7">
    <location>
        <begin position="111"/>
        <end position="133"/>
    </location>
</feature>
<feature type="transmembrane region" description="Helical" evidence="7">
    <location>
        <begin position="173"/>
        <end position="192"/>
    </location>
</feature>
<feature type="transmembrane region" description="Helical" evidence="7">
    <location>
        <begin position="49"/>
        <end position="70"/>
    </location>
</feature>
<keyword evidence="3" id="KW-1003">Cell membrane</keyword>
<protein>
    <submittedName>
        <fullName evidence="9">MFS transporter</fullName>
    </submittedName>
</protein>
<evidence type="ECO:0000256" key="6">
    <source>
        <dbReference type="ARBA" id="ARBA00023136"/>
    </source>
</evidence>
<evidence type="ECO:0000256" key="5">
    <source>
        <dbReference type="ARBA" id="ARBA00022989"/>
    </source>
</evidence>
<feature type="transmembrane region" description="Helical" evidence="7">
    <location>
        <begin position="290"/>
        <end position="312"/>
    </location>
</feature>
<dbReference type="RefSeq" id="WP_170301726.1">
    <property type="nucleotide sequence ID" value="NZ_CP062803.1"/>
</dbReference>
<feature type="transmembrane region" description="Helical" evidence="7">
    <location>
        <begin position="228"/>
        <end position="248"/>
    </location>
</feature>
<feature type="transmembrane region" description="Helical" evidence="7">
    <location>
        <begin position="260"/>
        <end position="278"/>
    </location>
</feature>
<feature type="transmembrane region" description="Helical" evidence="7">
    <location>
        <begin position="318"/>
        <end position="339"/>
    </location>
</feature>
<dbReference type="GO" id="GO:0005886">
    <property type="term" value="C:plasma membrane"/>
    <property type="evidence" value="ECO:0007669"/>
    <property type="project" value="UniProtKB-SubCell"/>
</dbReference>
<evidence type="ECO:0000256" key="2">
    <source>
        <dbReference type="ARBA" id="ARBA00022448"/>
    </source>
</evidence>
<proteinExistence type="predicted"/>
<dbReference type="InterPro" id="IPR036259">
    <property type="entry name" value="MFS_trans_sf"/>
</dbReference>
<name>A0A7M2GZS2_9BURK</name>
<dbReference type="InterPro" id="IPR010290">
    <property type="entry name" value="TM_effector"/>
</dbReference>
<dbReference type="PANTHER" id="PTHR23513">
    <property type="entry name" value="INTEGRAL MEMBRANE EFFLUX PROTEIN-RELATED"/>
    <property type="match status" value="1"/>
</dbReference>
<dbReference type="Pfam" id="PF05977">
    <property type="entry name" value="MFS_3"/>
    <property type="match status" value="1"/>
</dbReference>
<dbReference type="CDD" id="cd06173">
    <property type="entry name" value="MFS_MefA_like"/>
    <property type="match status" value="1"/>
</dbReference>
<sequence length="418" mass="43586">MPSAHPSVLQPLGQPVFRMLWLAWLAGNMTMWMNDVSAAWLMAQLTTGPMMVALVQACASLPLFLLGLPSGALADLLDRKRLYAFAQFWIALVSIALAVLAAAGWMTANSLLLLCFANGIGLAMRFPVFSAIVPTLVPRAQLPAALTLNALAINVSRIAGPLLAGVVMASLGMGAVFALNAALSLLSCVLILRCKTPPHDSTRVSRGLLETMRGGVAYVRQSPSMRNILVRTFLFFLHSIGLIALLPLVAKGLQANATTYTLLLASMGVGAILSALALPRLAATASPDRVVATGVLLYAGATLTAALAPSVWLVAPALALSGGVWLCVVNTLTMAAQVVLPNAMRARGMAIYQMAIMGGSAAGAALWGQVASRTSVSSALLSSAALSLAMLWLSRRVCVQIVPHPEPEAAPVASVELH</sequence>
<accession>A0A7M2GZS2</accession>
<comment type="subcellular location">
    <subcellularLocation>
        <location evidence="1">Cell membrane</location>
        <topology evidence="1">Multi-pass membrane protein</topology>
    </subcellularLocation>
</comment>
<dbReference type="GO" id="GO:0022857">
    <property type="term" value="F:transmembrane transporter activity"/>
    <property type="evidence" value="ECO:0007669"/>
    <property type="project" value="InterPro"/>
</dbReference>
<dbReference type="AlphaFoldDB" id="A0A7M2GZS2"/>
<dbReference type="Gene3D" id="1.20.1250.20">
    <property type="entry name" value="MFS general substrate transporter like domains"/>
    <property type="match status" value="1"/>
</dbReference>
<dbReference type="GeneID" id="98401244"/>
<dbReference type="InterPro" id="IPR020846">
    <property type="entry name" value="MFS_dom"/>
</dbReference>
<dbReference type="SUPFAM" id="SSF103473">
    <property type="entry name" value="MFS general substrate transporter"/>
    <property type="match status" value="1"/>
</dbReference>
<keyword evidence="4 7" id="KW-0812">Transmembrane</keyword>
<feature type="transmembrane region" description="Helical" evidence="7">
    <location>
        <begin position="21"/>
        <end position="43"/>
    </location>
</feature>
<evidence type="ECO:0000256" key="1">
    <source>
        <dbReference type="ARBA" id="ARBA00004651"/>
    </source>
</evidence>
<gene>
    <name evidence="9" type="ORF">F7R26_010045</name>
</gene>
<keyword evidence="6 7" id="KW-0472">Membrane</keyword>
<feature type="domain" description="Major facilitator superfamily (MFS) profile" evidence="8">
    <location>
        <begin position="16"/>
        <end position="402"/>
    </location>
</feature>
<dbReference type="PROSITE" id="PS50850">
    <property type="entry name" value="MFS"/>
    <property type="match status" value="1"/>
</dbReference>